<protein>
    <submittedName>
        <fullName evidence="1">Uncharacterized protein</fullName>
    </submittedName>
</protein>
<organismHost>
    <name type="scientific">Acanthamoeba polyphaga</name>
    <name type="common">Amoeba</name>
    <dbReference type="NCBI Taxonomy" id="5757"/>
</organismHost>
<proteinExistence type="predicted"/>
<name>A0A2L2DHY6_MIMIV</name>
<accession>A0A2L2DHY6</accession>
<dbReference type="EMBL" id="MG602507">
    <property type="protein sequence ID" value="AVG45768.1"/>
    <property type="molecule type" value="Genomic_DNA"/>
</dbReference>
<organism evidence="1">
    <name type="scientific">Acanthamoeba polyphaga mimivirus</name>
    <name type="common">APMV</name>
    <dbReference type="NCBI Taxonomy" id="212035"/>
    <lineage>
        <taxon>Viruses</taxon>
        <taxon>Varidnaviria</taxon>
        <taxon>Bamfordvirae</taxon>
        <taxon>Nucleocytoviricota</taxon>
        <taxon>Megaviricetes</taxon>
        <taxon>Imitervirales</taxon>
        <taxon>Mimiviridae</taxon>
        <taxon>Megamimivirinae</taxon>
        <taxon>Mimivirus</taxon>
        <taxon>Mimivirus bradfordmassiliense</taxon>
    </lineage>
</organism>
<reference evidence="1" key="1">
    <citation type="journal article" date="2017" name="Front. Microbiol.">
        <title>Genome Characterization of the First Mimiviruses of Lineage C Isolated in Brazil.</title>
        <authorList>
            <person name="Assis F.L."/>
            <person name="Franco-Luiz A.P.M."/>
            <person name="Dos Santos R.N."/>
            <person name="Campos F.S."/>
            <person name="Dornas F.P."/>
            <person name="Borato P.V.M."/>
            <person name="Franco A.C."/>
            <person name="Abrahao J.S."/>
            <person name="Colson P."/>
            <person name="Scola B."/>
        </authorList>
    </citation>
    <scope>NUCLEOTIDE SEQUENCE [LARGE SCALE GENOMIC DNA]</scope>
</reference>
<sequence>MQIKPGCCVKLPDGRIGRVRDKNKYGMWRVRVKRKTSNSYAFVYFNSKELKIIDCPPGWMSVNGYNNYLIKTLDKMKQIKNMSQK</sequence>
<evidence type="ECO:0000313" key="1">
    <source>
        <dbReference type="EMBL" id="AVG45768.1"/>
    </source>
</evidence>
<dbReference type="Proteomes" id="UP000280369">
    <property type="component" value="Segment"/>
</dbReference>